<proteinExistence type="predicted"/>
<dbReference type="InterPro" id="IPR009562">
    <property type="entry name" value="DUF1178"/>
</dbReference>
<dbReference type="PIRSF" id="PIRSF032131">
    <property type="entry name" value="UCP032131"/>
    <property type="match status" value="1"/>
</dbReference>
<evidence type="ECO:0000256" key="1">
    <source>
        <dbReference type="SAM" id="MobiDB-lite"/>
    </source>
</evidence>
<dbReference type="OrthoDB" id="9799894at2"/>
<dbReference type="EMBL" id="CP042261">
    <property type="protein sequence ID" value="QDY69504.1"/>
    <property type="molecule type" value="Genomic_DNA"/>
</dbReference>
<accession>A0A5B8IV65</accession>
<reference evidence="2 3" key="1">
    <citation type="submission" date="2019-07" db="EMBL/GenBank/DDBJ databases">
        <title>Litoreibacter alkalisoli sp. nov., isolated from saline-alkaline soil.</title>
        <authorList>
            <person name="Wang S."/>
            <person name="Xu L."/>
            <person name="Xing Y.-T."/>
            <person name="Sun J.-Q."/>
        </authorList>
    </citation>
    <scope>NUCLEOTIDE SEQUENCE [LARGE SCALE GENOMIC DNA]</scope>
    <source>
        <strain evidence="2 3">LN3S51</strain>
    </source>
</reference>
<organism evidence="2 3">
    <name type="scientific">Qingshengfaniella alkalisoli</name>
    <dbReference type="NCBI Taxonomy" id="2599296"/>
    <lineage>
        <taxon>Bacteria</taxon>
        <taxon>Pseudomonadati</taxon>
        <taxon>Pseudomonadota</taxon>
        <taxon>Alphaproteobacteria</taxon>
        <taxon>Rhodobacterales</taxon>
        <taxon>Paracoccaceae</taxon>
        <taxon>Qingshengfaniella</taxon>
    </lineage>
</organism>
<dbReference type="Pfam" id="PF06676">
    <property type="entry name" value="DUF1178"/>
    <property type="match status" value="1"/>
</dbReference>
<dbReference type="AlphaFoldDB" id="A0A5B8IV65"/>
<evidence type="ECO:0000313" key="3">
    <source>
        <dbReference type="Proteomes" id="UP000318483"/>
    </source>
</evidence>
<name>A0A5B8IV65_9RHOB</name>
<keyword evidence="3" id="KW-1185">Reference proteome</keyword>
<feature type="region of interest" description="Disordered" evidence="1">
    <location>
        <begin position="46"/>
        <end position="78"/>
    </location>
</feature>
<evidence type="ECO:0000313" key="2">
    <source>
        <dbReference type="EMBL" id="QDY69504.1"/>
    </source>
</evidence>
<protein>
    <submittedName>
        <fullName evidence="2">DUF1178 family protein</fullName>
    </submittedName>
</protein>
<gene>
    <name evidence="2" type="ORF">FPZ52_07645</name>
</gene>
<dbReference type="Proteomes" id="UP000318483">
    <property type="component" value="Chromosome"/>
</dbReference>
<sequence>MIRYSLKCAEGHEFESWFQSASAFDTLQKSAMVECPDCGSNDVSKSIMAPRVTPGRNKVDVPAKPQKSSEPTPEQVKAAISKLKTEVEANSDYVGDRFVKEARQMHSGEAPARAIHGEAKPAEARKLLEDGVPVMPLPFIPTRKTN</sequence>
<dbReference type="RefSeq" id="WP_146364883.1">
    <property type="nucleotide sequence ID" value="NZ_CP042261.1"/>
</dbReference>
<dbReference type="KEGG" id="lit:FPZ52_07645"/>